<gene>
    <name evidence="3" type="ORF">SCLAV_p1418</name>
</gene>
<feature type="domain" description="Knr4/Smi1-like" evidence="2">
    <location>
        <begin position="65"/>
        <end position="195"/>
    </location>
</feature>
<keyword evidence="3" id="KW-0614">Plasmid</keyword>
<evidence type="ECO:0000259" key="2">
    <source>
        <dbReference type="SMART" id="SM00860"/>
    </source>
</evidence>
<dbReference type="Gene3D" id="3.40.1580.10">
    <property type="entry name" value="SMI1/KNR4-like"/>
    <property type="match status" value="1"/>
</dbReference>
<dbReference type="eggNOG" id="ENOG5033Y5V">
    <property type="taxonomic scope" value="Bacteria"/>
</dbReference>
<feature type="compositionally biased region" description="Pro residues" evidence="1">
    <location>
        <begin position="1"/>
        <end position="10"/>
    </location>
</feature>
<feature type="region of interest" description="Disordered" evidence="1">
    <location>
        <begin position="1"/>
        <end position="23"/>
    </location>
</feature>
<organism evidence="3 4">
    <name type="scientific">Streptomyces clavuligerus</name>
    <dbReference type="NCBI Taxonomy" id="1901"/>
    <lineage>
        <taxon>Bacteria</taxon>
        <taxon>Bacillati</taxon>
        <taxon>Actinomycetota</taxon>
        <taxon>Actinomycetes</taxon>
        <taxon>Kitasatosporales</taxon>
        <taxon>Streptomycetaceae</taxon>
        <taxon>Streptomyces</taxon>
    </lineage>
</organism>
<dbReference type="InterPro" id="IPR018958">
    <property type="entry name" value="Knr4/Smi1-like_dom"/>
</dbReference>
<accession>D5SLV7</accession>
<dbReference type="SMART" id="SM00860">
    <property type="entry name" value="SMI1_KNR4"/>
    <property type="match status" value="1"/>
</dbReference>
<keyword evidence="4" id="KW-1185">Reference proteome</keyword>
<dbReference type="SUPFAM" id="SSF160631">
    <property type="entry name" value="SMI1/KNR4-like"/>
    <property type="match status" value="1"/>
</dbReference>
<dbReference type="InterPro" id="IPR037883">
    <property type="entry name" value="Knr4/Smi1-like_sf"/>
</dbReference>
<dbReference type="Proteomes" id="UP000002357">
    <property type="component" value="Plasmid pSCL4"/>
</dbReference>
<protein>
    <submittedName>
        <fullName evidence="3">Putative glucan synthasis protein</fullName>
    </submittedName>
</protein>
<proteinExistence type="predicted"/>
<sequence>MRSHPPPLLIPPGAGQPRPTCAKAMRRPDGEVVSAVGEYVAVNTFEHLIERVAAKAAESERLHPPVSPEALEEAEQRLGFRLHPLLAALYLEVGDGGFGPMDSLLHLMGGPNQDGEEAVVEGYLARFPAADADSRWSWPKGVLPVLDWGCAMFACVDCLSEDGTVLLFEPNAISGQDLSDAWFVDAGSLAAWLETWLTDRGWYEGDAVDEGSGMTRWPEASARLRAVLP</sequence>
<geneLocation type="plasmid" evidence="3 4">
    <name>pSCL4</name>
</geneLocation>
<evidence type="ECO:0000313" key="3">
    <source>
        <dbReference type="EMBL" id="EFG04900.2"/>
    </source>
</evidence>
<evidence type="ECO:0000256" key="1">
    <source>
        <dbReference type="SAM" id="MobiDB-lite"/>
    </source>
</evidence>
<dbReference type="EMBL" id="CM000914">
    <property type="protein sequence ID" value="EFG04900.2"/>
    <property type="molecule type" value="Genomic_DNA"/>
</dbReference>
<dbReference type="Pfam" id="PF09346">
    <property type="entry name" value="SMI1_KNR4"/>
    <property type="match status" value="1"/>
</dbReference>
<reference evidence="3 4" key="1">
    <citation type="journal article" date="2010" name="Genome Biol. Evol.">
        <title>The sequence of a 1.8-mb bacterial linear plasmid reveals a rich evolutionary reservoir of secondary metabolic pathways.</title>
        <authorList>
            <person name="Medema M.H."/>
            <person name="Trefzer A."/>
            <person name="Kovalchuk A."/>
            <person name="van den Berg M."/>
            <person name="Mueller U."/>
            <person name="Heijne W."/>
            <person name="Wu L."/>
            <person name="Alam M.T."/>
            <person name="Ronning C.M."/>
            <person name="Nierman W.C."/>
            <person name="Bovenberg R.A.L."/>
            <person name="Breitling R."/>
            <person name="Takano E."/>
        </authorList>
    </citation>
    <scope>NUCLEOTIDE SEQUENCE [LARGE SCALE GENOMIC DNA]</scope>
    <source>
        <strain evidence="3">ATCC 27064</strain>
        <plasmid evidence="3 4">pSCL4</plasmid>
    </source>
</reference>
<dbReference type="AlphaFoldDB" id="D5SLV7"/>
<evidence type="ECO:0000313" key="4">
    <source>
        <dbReference type="Proteomes" id="UP000002357"/>
    </source>
</evidence>
<name>D5SLV7_STRCL</name>